<feature type="domain" description="Metalloenzyme" evidence="1">
    <location>
        <begin position="6"/>
        <end position="52"/>
    </location>
</feature>
<dbReference type="SUPFAM" id="SSF53649">
    <property type="entry name" value="Alkaline phosphatase-like"/>
    <property type="match status" value="1"/>
</dbReference>
<dbReference type="Gene3D" id="3.40.720.10">
    <property type="entry name" value="Alkaline Phosphatase, subunit A"/>
    <property type="match status" value="1"/>
</dbReference>
<comment type="caution">
    <text evidence="2">The sequence shown here is derived from an EMBL/GenBank/DDBJ whole genome shotgun (WGS) entry which is preliminary data.</text>
</comment>
<reference evidence="2" key="1">
    <citation type="submission" date="2019-08" db="EMBL/GenBank/DDBJ databases">
        <authorList>
            <person name="Kucharzyk K."/>
            <person name="Murdoch R.W."/>
            <person name="Higgins S."/>
            <person name="Loffler F."/>
        </authorList>
    </citation>
    <scope>NUCLEOTIDE SEQUENCE</scope>
</reference>
<proteinExistence type="predicted"/>
<dbReference type="AlphaFoldDB" id="A0A645HL54"/>
<name>A0A645HL54_9ZZZZ</name>
<dbReference type="InterPro" id="IPR006124">
    <property type="entry name" value="Metalloenzyme"/>
</dbReference>
<dbReference type="GO" id="GO:0004619">
    <property type="term" value="F:phosphoglycerate mutase activity"/>
    <property type="evidence" value="ECO:0007669"/>
    <property type="project" value="UniProtKB-EC"/>
</dbReference>
<organism evidence="2">
    <name type="scientific">bioreactor metagenome</name>
    <dbReference type="NCBI Taxonomy" id="1076179"/>
    <lineage>
        <taxon>unclassified sequences</taxon>
        <taxon>metagenomes</taxon>
        <taxon>ecological metagenomes</taxon>
    </lineage>
</organism>
<dbReference type="GO" id="GO:0046872">
    <property type="term" value="F:metal ion binding"/>
    <property type="evidence" value="ECO:0007669"/>
    <property type="project" value="InterPro"/>
</dbReference>
<evidence type="ECO:0000313" key="2">
    <source>
        <dbReference type="EMBL" id="MPN39728.1"/>
    </source>
</evidence>
<protein>
    <submittedName>
        <fullName evidence="2">2,3-bisphosphoglycerate-independent phosphoglycerate mutase</fullName>
        <ecNumber evidence="2">5.4.2.12</ecNumber>
    </submittedName>
</protein>
<sequence length="68" mass="7316">MMDFSTGGAFTSHTTNHVPFMYISGDANSKSFIEGGVLADIAPTMLTEMGISIPKEMTGKVLFNLENN</sequence>
<dbReference type="EC" id="5.4.2.12" evidence="2"/>
<keyword evidence="2" id="KW-0413">Isomerase</keyword>
<dbReference type="InterPro" id="IPR017850">
    <property type="entry name" value="Alkaline_phosphatase_core_sf"/>
</dbReference>
<dbReference type="Pfam" id="PF01676">
    <property type="entry name" value="Metalloenzyme"/>
    <property type="match status" value="1"/>
</dbReference>
<gene>
    <name evidence="2" type="primary">gpmI_47</name>
    <name evidence="2" type="ORF">SDC9_187257</name>
</gene>
<evidence type="ECO:0000259" key="1">
    <source>
        <dbReference type="Pfam" id="PF01676"/>
    </source>
</evidence>
<accession>A0A645HL54</accession>
<dbReference type="EMBL" id="VSSQ01095715">
    <property type="protein sequence ID" value="MPN39728.1"/>
    <property type="molecule type" value="Genomic_DNA"/>
</dbReference>